<gene>
    <name evidence="1" type="ORF">IWQ57_002360</name>
</gene>
<dbReference type="EMBL" id="JANBUJ010000595">
    <property type="protein sequence ID" value="KAJ2771110.1"/>
    <property type="molecule type" value="Genomic_DNA"/>
</dbReference>
<evidence type="ECO:0000313" key="1">
    <source>
        <dbReference type="EMBL" id="KAJ2771110.1"/>
    </source>
</evidence>
<protein>
    <submittedName>
        <fullName evidence="1">Uncharacterized protein</fullName>
    </submittedName>
</protein>
<reference evidence="1" key="1">
    <citation type="submission" date="2022-07" db="EMBL/GenBank/DDBJ databases">
        <title>Phylogenomic reconstructions and comparative analyses of Kickxellomycotina fungi.</title>
        <authorList>
            <person name="Reynolds N.K."/>
            <person name="Stajich J.E."/>
            <person name="Barry K."/>
            <person name="Grigoriev I.V."/>
            <person name="Crous P."/>
            <person name="Smith M.E."/>
        </authorList>
    </citation>
    <scope>NUCLEOTIDE SEQUENCE</scope>
    <source>
        <strain evidence="1">CBS 109366</strain>
    </source>
</reference>
<dbReference type="Proteomes" id="UP001140234">
    <property type="component" value="Unassembled WGS sequence"/>
</dbReference>
<accession>A0ACC1K0R8</accession>
<keyword evidence="2" id="KW-1185">Reference proteome</keyword>
<sequence>AAGRGTTIPPAAMVRATSTSTMSNLSSSTGPAVPQHAFGAQTHAQTHHREHAGMSHDVALRSASSLLDEIFPEGVPSQGVLKSGVQCIAADVRFWAAGFERPWHAFIVDDVLYVYVSEFCGSERSFRDALMALMELAEDVLACPSVIVALSKALDSSRHGDGPADEPLNAATATLVRAFMYSGFELVPPMLYCPSPAYVLLGYDAM</sequence>
<feature type="non-terminal residue" evidence="1">
    <location>
        <position position="1"/>
    </location>
</feature>
<organism evidence="1 2">
    <name type="scientific">Coemansia nantahalensis</name>
    <dbReference type="NCBI Taxonomy" id="2789366"/>
    <lineage>
        <taxon>Eukaryota</taxon>
        <taxon>Fungi</taxon>
        <taxon>Fungi incertae sedis</taxon>
        <taxon>Zoopagomycota</taxon>
        <taxon>Kickxellomycotina</taxon>
        <taxon>Kickxellomycetes</taxon>
        <taxon>Kickxellales</taxon>
        <taxon>Kickxellaceae</taxon>
        <taxon>Coemansia</taxon>
    </lineage>
</organism>
<evidence type="ECO:0000313" key="2">
    <source>
        <dbReference type="Proteomes" id="UP001140234"/>
    </source>
</evidence>
<name>A0ACC1K0R8_9FUNG</name>
<comment type="caution">
    <text evidence="1">The sequence shown here is derived from an EMBL/GenBank/DDBJ whole genome shotgun (WGS) entry which is preliminary data.</text>
</comment>
<proteinExistence type="predicted"/>